<sequence length="129" mass="15913">MTSMRYVNWTDCNTRDNLWTSIALFLEETGHVFLIAPSVHYRQAWYLDHLPHNPHLTWMSFMKRIWKHHPHHLNFMTFLRYENWTELQYQRQPIDKCGAVSVHYRQAWYVEHLPHNHHLTWMTSLRTQT</sequence>
<keyword evidence="2" id="KW-1185">Reference proteome</keyword>
<dbReference type="AlphaFoldDB" id="A0A8J6EAM5"/>
<dbReference type="EMBL" id="WNTK01001910">
    <property type="protein sequence ID" value="KAG9466677.1"/>
    <property type="molecule type" value="Genomic_DNA"/>
</dbReference>
<evidence type="ECO:0000313" key="2">
    <source>
        <dbReference type="Proteomes" id="UP000770717"/>
    </source>
</evidence>
<comment type="caution">
    <text evidence="1">The sequence shown here is derived from an EMBL/GenBank/DDBJ whole genome shotgun (WGS) entry which is preliminary data.</text>
</comment>
<name>A0A8J6EAM5_ELECQ</name>
<gene>
    <name evidence="1" type="ORF">GDO78_016286</name>
</gene>
<proteinExistence type="predicted"/>
<dbReference type="Proteomes" id="UP000770717">
    <property type="component" value="Unassembled WGS sequence"/>
</dbReference>
<reference evidence="1" key="1">
    <citation type="thesis" date="2020" institute="ProQuest LLC" country="789 East Eisenhower Parkway, Ann Arbor, MI, USA">
        <title>Comparative Genomics and Chromosome Evolution.</title>
        <authorList>
            <person name="Mudd A.B."/>
        </authorList>
    </citation>
    <scope>NUCLEOTIDE SEQUENCE</scope>
    <source>
        <strain evidence="1">HN-11 Male</strain>
        <tissue evidence="1">Kidney and liver</tissue>
    </source>
</reference>
<organism evidence="1 2">
    <name type="scientific">Eleutherodactylus coqui</name>
    <name type="common">Puerto Rican coqui</name>
    <dbReference type="NCBI Taxonomy" id="57060"/>
    <lineage>
        <taxon>Eukaryota</taxon>
        <taxon>Metazoa</taxon>
        <taxon>Chordata</taxon>
        <taxon>Craniata</taxon>
        <taxon>Vertebrata</taxon>
        <taxon>Euteleostomi</taxon>
        <taxon>Amphibia</taxon>
        <taxon>Batrachia</taxon>
        <taxon>Anura</taxon>
        <taxon>Neobatrachia</taxon>
        <taxon>Hyloidea</taxon>
        <taxon>Eleutherodactylidae</taxon>
        <taxon>Eleutherodactylinae</taxon>
        <taxon>Eleutherodactylus</taxon>
        <taxon>Eleutherodactylus</taxon>
    </lineage>
</organism>
<protein>
    <submittedName>
        <fullName evidence="1">Uncharacterized protein</fullName>
    </submittedName>
</protein>
<accession>A0A8J6EAM5</accession>
<evidence type="ECO:0000313" key="1">
    <source>
        <dbReference type="EMBL" id="KAG9466677.1"/>
    </source>
</evidence>